<dbReference type="GO" id="GO:0008893">
    <property type="term" value="F:guanosine-3',5'-bis(diphosphate) 3'-diphosphatase activity"/>
    <property type="evidence" value="ECO:0007669"/>
    <property type="project" value="TreeGrafter"/>
</dbReference>
<organism evidence="11 12">
    <name type="scientific">Hyphomonas atlantica</name>
    <dbReference type="NCBI Taxonomy" id="1280948"/>
    <lineage>
        <taxon>Bacteria</taxon>
        <taxon>Pseudomonadati</taxon>
        <taxon>Pseudomonadota</taxon>
        <taxon>Alphaproteobacteria</taxon>
        <taxon>Hyphomonadales</taxon>
        <taxon>Hyphomonadaceae</taxon>
        <taxon>Hyphomonas</taxon>
    </lineage>
</organism>
<dbReference type="SMART" id="SM00471">
    <property type="entry name" value="HDc"/>
    <property type="match status" value="1"/>
</dbReference>
<dbReference type="EC" id="2.7.6.5" evidence="1"/>
<proteinExistence type="inferred from homology"/>
<dbReference type="eggNOG" id="COG0317">
    <property type="taxonomic scope" value="Bacteria"/>
</dbReference>
<dbReference type="InterPro" id="IPR004095">
    <property type="entry name" value="TGS"/>
</dbReference>
<dbReference type="SUPFAM" id="SSF81271">
    <property type="entry name" value="TGS-like"/>
    <property type="match status" value="1"/>
</dbReference>
<comment type="caution">
    <text evidence="11">The sequence shown here is derived from an EMBL/GenBank/DDBJ whole genome shotgun (WGS) entry which is preliminary data.</text>
</comment>
<dbReference type="PROSITE" id="PS51880">
    <property type="entry name" value="TGS"/>
    <property type="match status" value="1"/>
</dbReference>
<dbReference type="InterPro" id="IPR007685">
    <property type="entry name" value="RelA_SpoT"/>
</dbReference>
<dbReference type="Gene3D" id="3.10.20.30">
    <property type="match status" value="1"/>
</dbReference>
<comment type="similarity">
    <text evidence="6">Belongs to the relA/spoT family.</text>
</comment>
<dbReference type="EMBL" id="AWFH01000034">
    <property type="protein sequence ID" value="KCZ59848.1"/>
    <property type="molecule type" value="Genomic_DNA"/>
</dbReference>
<evidence type="ECO:0000256" key="6">
    <source>
        <dbReference type="RuleBase" id="RU003847"/>
    </source>
</evidence>
<dbReference type="InterPro" id="IPR002912">
    <property type="entry name" value="ACT_dom"/>
</dbReference>
<dbReference type="InterPro" id="IPR003607">
    <property type="entry name" value="HD/PDEase_dom"/>
</dbReference>
<dbReference type="SUPFAM" id="SSF55021">
    <property type="entry name" value="ACT-like"/>
    <property type="match status" value="1"/>
</dbReference>
<dbReference type="Pfam" id="PF19296">
    <property type="entry name" value="RelA_AH_RIS"/>
    <property type="match status" value="2"/>
</dbReference>
<dbReference type="GO" id="GO:0015969">
    <property type="term" value="P:guanosine tetraphosphate metabolic process"/>
    <property type="evidence" value="ECO:0007669"/>
    <property type="project" value="InterPro"/>
</dbReference>
<comment type="function">
    <text evidence="6">In eubacteria ppGpp (guanosine 3'-diphosphate 5'-diphosphate) is a mediator of the stringent response that coordinates a variety of cellular activities in response to changes in nutritional abundance.</text>
</comment>
<dbReference type="OrthoDB" id="9805041at2"/>
<protein>
    <recommendedName>
        <fullName evidence="2">GTP pyrophosphokinase rsh</fullName>
        <ecNumber evidence="1">2.7.6.5</ecNumber>
    </recommendedName>
    <alternativeName>
        <fullName evidence="4">(p)ppGpp synthase</fullName>
    </alternativeName>
    <alternativeName>
        <fullName evidence="3">ATP:GTP 3'-pyrophosphotransferase</fullName>
    </alternativeName>
</protein>
<dbReference type="STRING" id="1280948.HY36_06880"/>
<dbReference type="NCBIfam" id="TIGR00691">
    <property type="entry name" value="spoT_relA"/>
    <property type="match status" value="1"/>
</dbReference>
<evidence type="ECO:0000256" key="5">
    <source>
        <dbReference type="ARBA" id="ARBA00048244"/>
    </source>
</evidence>
<dbReference type="InterPro" id="IPR012676">
    <property type="entry name" value="TGS-like"/>
</dbReference>
<dbReference type="InterPro" id="IPR045865">
    <property type="entry name" value="ACT-like_dom_sf"/>
</dbReference>
<dbReference type="GO" id="GO:0042594">
    <property type="term" value="P:response to starvation"/>
    <property type="evidence" value="ECO:0007669"/>
    <property type="project" value="TreeGrafter"/>
</dbReference>
<feature type="domain" description="ACT" evidence="8">
    <location>
        <begin position="675"/>
        <end position="749"/>
    </location>
</feature>
<evidence type="ECO:0000259" key="8">
    <source>
        <dbReference type="PROSITE" id="PS51671"/>
    </source>
</evidence>
<reference evidence="11 12" key="1">
    <citation type="journal article" date="2014" name="Antonie Van Leeuwenhoek">
        <title>Hyphomonas beringensis sp. nov. and Hyphomonas chukchiensis sp. nov., isolated from surface seawater of the Bering Sea and Chukchi Sea.</title>
        <authorList>
            <person name="Li C."/>
            <person name="Lai Q."/>
            <person name="Li G."/>
            <person name="Dong C."/>
            <person name="Wang J."/>
            <person name="Liao Y."/>
            <person name="Shao Z."/>
        </authorList>
    </citation>
    <scope>NUCLEOTIDE SEQUENCE [LARGE SCALE GENOMIC DNA]</scope>
    <source>
        <strain evidence="11 12">22II1-22F38</strain>
    </source>
</reference>
<dbReference type="SUPFAM" id="SSF81301">
    <property type="entry name" value="Nucleotidyltransferase"/>
    <property type="match status" value="1"/>
</dbReference>
<dbReference type="GO" id="GO:0016301">
    <property type="term" value="F:kinase activity"/>
    <property type="evidence" value="ECO:0007669"/>
    <property type="project" value="UniProtKB-KW"/>
</dbReference>
<dbReference type="SMART" id="SM00954">
    <property type="entry name" value="RelA_SpoT"/>
    <property type="match status" value="1"/>
</dbReference>
<dbReference type="InterPro" id="IPR033655">
    <property type="entry name" value="TGS_RelA/SpoT"/>
</dbReference>
<evidence type="ECO:0000256" key="3">
    <source>
        <dbReference type="ARBA" id="ARBA00029754"/>
    </source>
</evidence>
<dbReference type="PATRIC" id="fig|1280948.3.peg.2472"/>
<feature type="domain" description="HD" evidence="9">
    <location>
        <begin position="76"/>
        <end position="175"/>
    </location>
</feature>
<name>A0A059DYZ2_9PROT</name>
<dbReference type="Pfam" id="PF02824">
    <property type="entry name" value="TGS"/>
    <property type="match status" value="1"/>
</dbReference>
<comment type="catalytic activity">
    <reaction evidence="5">
        <text>GTP + ATP = guanosine 3'-diphosphate 5'-triphosphate + AMP</text>
        <dbReference type="Rhea" id="RHEA:22088"/>
        <dbReference type="ChEBI" id="CHEBI:30616"/>
        <dbReference type="ChEBI" id="CHEBI:37565"/>
        <dbReference type="ChEBI" id="CHEBI:142410"/>
        <dbReference type="ChEBI" id="CHEBI:456215"/>
        <dbReference type="EC" id="2.7.6.5"/>
    </reaction>
</comment>
<dbReference type="InterPro" id="IPR012675">
    <property type="entry name" value="Beta-grasp_dom_sf"/>
</dbReference>
<keyword evidence="11" id="KW-0418">Kinase</keyword>
<dbReference type="CDD" id="cd01668">
    <property type="entry name" value="TGS_RSH"/>
    <property type="match status" value="1"/>
</dbReference>
<dbReference type="InterPro" id="IPR006674">
    <property type="entry name" value="HD_domain"/>
</dbReference>
<dbReference type="AlphaFoldDB" id="A0A059DYZ2"/>
<dbReference type="CDD" id="cd05399">
    <property type="entry name" value="NT_Rel-Spo_like"/>
    <property type="match status" value="1"/>
</dbReference>
<evidence type="ECO:0000259" key="9">
    <source>
        <dbReference type="PROSITE" id="PS51831"/>
    </source>
</evidence>
<dbReference type="Gene3D" id="1.10.3210.10">
    <property type="entry name" value="Hypothetical protein af1432"/>
    <property type="match status" value="1"/>
</dbReference>
<dbReference type="InterPro" id="IPR004811">
    <property type="entry name" value="RelA/Spo_fam"/>
</dbReference>
<evidence type="ECO:0000256" key="1">
    <source>
        <dbReference type="ARBA" id="ARBA00013251"/>
    </source>
</evidence>
<dbReference type="PANTHER" id="PTHR21262:SF36">
    <property type="entry name" value="BIFUNCTIONAL (P)PPGPP SYNTHASE_HYDROLASE SPOT"/>
    <property type="match status" value="1"/>
</dbReference>
<sequence length="754" mass="83682">MDGSTLSAKDEGAGDTAGAETTAAEKPEPREVLTRAQLISKVRAYHPRVKSELLGAAYDFAKKHHGEQMRDSGDAYYSHPVEVASLLADVKLDEITIVAGLLHDVVEDTEIDIGDVEVRFGADVAELVDGVTKLDKLEYSSKELAQAENFQKFILATTSDIRVLLVKLADRLHNMRTLHFRKKASSRERTARETMDIYGPLARRVGLYQIAAEMEDLAFQELNPEARRAILYRQEELALENAGDLERIREALQELMEESGIACRIKGRKKQPYSLWRKLEKKSISFRDVADLFAFRVIVSSVEDCYRVLGKVHALWACIPDRFRDYISVPKPNGYASLHTTVRASGNRRVELQIRTEEMDRTAEFGVAAHWGYKNHSYGFDVDSARAAGLDPAANLEAFAELIQDGGDPSEFMEHAKLEMYREHVFAFTPKGKLIILPAGAMPLDFAYAVHSAVGDTCVGAKINGEIKPLRRPLKNGDVVEVIRGKAPQAIHGWEALAITGRARSAMRKLVRDKETTEFRRLGQGLINMALRRAGIDPVDVKMNHTARLAGFENLEEMAEALGRGRISSNDVIVAAFPGYRPEREDDPSKVRMDSEHTPLMVSGNDLSPGVTLHLGKCCCPLPGDRIMGVHEPGQGIVVHVASCPKLAEYDDKPDLWVDLRWTELARTGAIAIGRIRINASNERGVLAKLCAAVAQAGGNITSIHTVDRHEDFTEILMEIEVEDLKRLTQILAALRSIAVVDRAVRDQEGEDDE</sequence>
<accession>A0A059DYZ2</accession>
<evidence type="ECO:0000313" key="12">
    <source>
        <dbReference type="Proteomes" id="UP000024547"/>
    </source>
</evidence>
<feature type="region of interest" description="Disordered" evidence="7">
    <location>
        <begin position="1"/>
        <end position="30"/>
    </location>
</feature>
<dbReference type="InterPro" id="IPR043519">
    <property type="entry name" value="NT_sf"/>
</dbReference>
<dbReference type="GO" id="GO:0005886">
    <property type="term" value="C:plasma membrane"/>
    <property type="evidence" value="ECO:0007669"/>
    <property type="project" value="TreeGrafter"/>
</dbReference>
<dbReference type="CDD" id="cd00077">
    <property type="entry name" value="HDc"/>
    <property type="match status" value="1"/>
</dbReference>
<keyword evidence="11" id="KW-0808">Transferase</keyword>
<feature type="domain" description="TGS" evidence="10">
    <location>
        <begin position="419"/>
        <end position="484"/>
    </location>
</feature>
<dbReference type="RefSeq" id="WP_035553125.1">
    <property type="nucleotide sequence ID" value="NZ_AWFH01000034.1"/>
</dbReference>
<dbReference type="PROSITE" id="PS51831">
    <property type="entry name" value="HD"/>
    <property type="match status" value="1"/>
</dbReference>
<evidence type="ECO:0000259" key="10">
    <source>
        <dbReference type="PROSITE" id="PS51880"/>
    </source>
</evidence>
<evidence type="ECO:0000256" key="2">
    <source>
        <dbReference type="ARBA" id="ARBA00014315"/>
    </source>
</evidence>
<dbReference type="Gene3D" id="3.30.460.10">
    <property type="entry name" value="Beta Polymerase, domain 2"/>
    <property type="match status" value="1"/>
</dbReference>
<dbReference type="SUPFAM" id="SSF109604">
    <property type="entry name" value="HD-domain/PDEase-like"/>
    <property type="match status" value="1"/>
</dbReference>
<keyword evidence="12" id="KW-1185">Reference proteome</keyword>
<dbReference type="PROSITE" id="PS51671">
    <property type="entry name" value="ACT"/>
    <property type="match status" value="1"/>
</dbReference>
<evidence type="ECO:0000256" key="4">
    <source>
        <dbReference type="ARBA" id="ARBA00032407"/>
    </source>
</evidence>
<dbReference type="Pfam" id="PF13328">
    <property type="entry name" value="HD_4"/>
    <property type="match status" value="1"/>
</dbReference>
<evidence type="ECO:0000256" key="7">
    <source>
        <dbReference type="SAM" id="MobiDB-lite"/>
    </source>
</evidence>
<dbReference type="Gene3D" id="3.30.70.260">
    <property type="match status" value="1"/>
</dbReference>
<gene>
    <name evidence="11" type="ORF">HY36_06880</name>
</gene>
<dbReference type="FunFam" id="3.10.20.30:FF:000002">
    <property type="entry name" value="GTP pyrophosphokinase (RelA/SpoT)"/>
    <property type="match status" value="1"/>
</dbReference>
<dbReference type="InterPro" id="IPR045600">
    <property type="entry name" value="RelA/SpoT_AH_RIS"/>
</dbReference>
<dbReference type="Pfam" id="PF13291">
    <property type="entry name" value="ACT_4"/>
    <property type="match status" value="1"/>
</dbReference>
<dbReference type="Proteomes" id="UP000024547">
    <property type="component" value="Unassembled WGS sequence"/>
</dbReference>
<dbReference type="CDD" id="cd04876">
    <property type="entry name" value="ACT_RelA-SpoT"/>
    <property type="match status" value="1"/>
</dbReference>
<dbReference type="FunFam" id="1.10.3210.10:FF:000001">
    <property type="entry name" value="GTP pyrophosphokinase RelA"/>
    <property type="match status" value="1"/>
</dbReference>
<dbReference type="PANTHER" id="PTHR21262">
    <property type="entry name" value="GUANOSINE-3',5'-BIS DIPHOSPHATE 3'-PYROPHOSPHOHYDROLASE"/>
    <property type="match status" value="1"/>
</dbReference>
<dbReference type="Pfam" id="PF04607">
    <property type="entry name" value="RelA_SpoT"/>
    <property type="match status" value="1"/>
</dbReference>
<dbReference type="GO" id="GO:0008728">
    <property type="term" value="F:GTP diphosphokinase activity"/>
    <property type="evidence" value="ECO:0007669"/>
    <property type="project" value="UniProtKB-EC"/>
</dbReference>
<evidence type="ECO:0000313" key="11">
    <source>
        <dbReference type="EMBL" id="KCZ59848.1"/>
    </source>
</evidence>